<comment type="caution">
    <text evidence="3">The sequence shown here is derived from an EMBL/GenBank/DDBJ whole genome shotgun (WGS) entry which is preliminary data.</text>
</comment>
<feature type="domain" description="Endonuclease/exonuclease/phosphatase" evidence="2">
    <location>
        <begin position="38"/>
        <end position="347"/>
    </location>
</feature>
<dbReference type="PANTHER" id="PTHR42834:SF1">
    <property type="entry name" value="ENDONUCLEASE_EXONUCLEASE_PHOSPHATASE FAMILY PROTEIN (AFU_ORTHOLOGUE AFUA_3G09210)"/>
    <property type="match status" value="1"/>
</dbReference>
<keyword evidence="3" id="KW-0378">Hydrolase</keyword>
<name>A0A2V3ZVH9_9BACT</name>
<dbReference type="EMBL" id="QFLI01000006">
    <property type="protein sequence ID" value="PXX99066.1"/>
    <property type="molecule type" value="Genomic_DNA"/>
</dbReference>
<dbReference type="Proteomes" id="UP000248079">
    <property type="component" value="Unassembled WGS sequence"/>
</dbReference>
<evidence type="ECO:0000313" key="3">
    <source>
        <dbReference type="EMBL" id="PXX99066.1"/>
    </source>
</evidence>
<dbReference type="InterPro" id="IPR036691">
    <property type="entry name" value="Endo/exonu/phosph_ase_sf"/>
</dbReference>
<keyword evidence="1" id="KW-0732">Signal</keyword>
<feature type="chain" id="PRO_5016059918" evidence="1">
    <location>
        <begin position="20"/>
        <end position="350"/>
    </location>
</feature>
<dbReference type="AlphaFoldDB" id="A0A2V3ZVH9"/>
<dbReference type="SUPFAM" id="SSF56219">
    <property type="entry name" value="DNase I-like"/>
    <property type="match status" value="1"/>
</dbReference>
<feature type="signal peptide" evidence="1">
    <location>
        <begin position="1"/>
        <end position="19"/>
    </location>
</feature>
<evidence type="ECO:0000259" key="2">
    <source>
        <dbReference type="Pfam" id="PF19580"/>
    </source>
</evidence>
<proteinExistence type="predicted"/>
<dbReference type="OrthoDB" id="9802724at2"/>
<gene>
    <name evidence="3" type="ORF">DF185_14395</name>
</gene>
<dbReference type="GO" id="GO:0004519">
    <property type="term" value="F:endonuclease activity"/>
    <property type="evidence" value="ECO:0007669"/>
    <property type="project" value="UniProtKB-KW"/>
</dbReference>
<protein>
    <submittedName>
        <fullName evidence="3">Endonuclease</fullName>
    </submittedName>
</protein>
<keyword evidence="4" id="KW-1185">Reference proteome</keyword>
<accession>A0A2V3ZVH9</accession>
<dbReference type="Pfam" id="PF19580">
    <property type="entry name" value="Exo_endo_phos_3"/>
    <property type="match status" value="1"/>
</dbReference>
<keyword evidence="3" id="KW-0255">Endonuclease</keyword>
<sequence length="350" mass="40547">MKRIYLAIFLFLMGFYASAQSILEGREENKRGDFRAMFYNVENCFDCFDDSLKLDNEFLPNGVRHWNWEKYQKKVNRISKVIMAAGGWEFPDIIGLCEIENRFVLEGIFKFGHLNQIGYRIIHRESPDRRGIDLALMYQPEVFHPLDTSFFQLVYNGEKESTTREILYVKAKLHSSDTLHVFVNHWPSRWGGQLESEHKRISAAKLLRQKVDSIYLQSPKANVLIMGDFNDYPENESIKKTLGADGVAGEFKNQQLYNLANAFVKNGSIGSHKYQGKWGMLDQFIVSGSLMNKSAVLYCNKDGMSVFAPDFLLEKDETHFGLKPYRTFVGYKYHGGFSDHLPIILDLWRK</sequence>
<dbReference type="PANTHER" id="PTHR42834">
    <property type="entry name" value="ENDONUCLEASE/EXONUCLEASE/PHOSPHATASE FAMILY PROTEIN (AFU_ORTHOLOGUE AFUA_3G09210)"/>
    <property type="match status" value="1"/>
</dbReference>
<evidence type="ECO:0000313" key="4">
    <source>
        <dbReference type="Proteomes" id="UP000248079"/>
    </source>
</evidence>
<organism evidence="3 4">
    <name type="scientific">Marinifilum breve</name>
    <dbReference type="NCBI Taxonomy" id="2184082"/>
    <lineage>
        <taxon>Bacteria</taxon>
        <taxon>Pseudomonadati</taxon>
        <taxon>Bacteroidota</taxon>
        <taxon>Bacteroidia</taxon>
        <taxon>Marinilabiliales</taxon>
        <taxon>Marinifilaceae</taxon>
    </lineage>
</organism>
<reference evidence="3 4" key="1">
    <citation type="submission" date="2018-05" db="EMBL/GenBank/DDBJ databases">
        <title>Marinifilum breve JC075T sp. nov., a marine bacterium isolated from Yongle Blue Hole in the South China Sea.</title>
        <authorList>
            <person name="Fu T."/>
        </authorList>
    </citation>
    <scope>NUCLEOTIDE SEQUENCE [LARGE SCALE GENOMIC DNA]</scope>
    <source>
        <strain evidence="3 4">JC075</strain>
    </source>
</reference>
<keyword evidence="3" id="KW-0540">Nuclease</keyword>
<dbReference type="Gene3D" id="3.60.10.10">
    <property type="entry name" value="Endonuclease/exonuclease/phosphatase"/>
    <property type="match status" value="1"/>
</dbReference>
<dbReference type="RefSeq" id="WP_110361461.1">
    <property type="nucleotide sequence ID" value="NZ_QFLI01000006.1"/>
</dbReference>
<dbReference type="InterPro" id="IPR005135">
    <property type="entry name" value="Endo/exonuclease/phosphatase"/>
</dbReference>
<evidence type="ECO:0000256" key="1">
    <source>
        <dbReference type="SAM" id="SignalP"/>
    </source>
</evidence>